<gene>
    <name evidence="5" type="ORF">HPB48_016922</name>
</gene>
<dbReference type="VEuPathDB" id="VectorBase:HLOH_048525"/>
<accession>A0A9J6G2N2</accession>
<dbReference type="PANTHER" id="PTHR45237">
    <property type="entry name" value="POSSIBLE PARA-NITROBENZYL ESTERASE"/>
    <property type="match status" value="1"/>
</dbReference>
<evidence type="ECO:0000313" key="6">
    <source>
        <dbReference type="Proteomes" id="UP000821853"/>
    </source>
</evidence>
<reference evidence="5 6" key="1">
    <citation type="journal article" date="2020" name="Cell">
        <title>Large-Scale Comparative Analyses of Tick Genomes Elucidate Their Genetic Diversity and Vector Capacities.</title>
        <authorList>
            <consortium name="Tick Genome and Microbiome Consortium (TIGMIC)"/>
            <person name="Jia N."/>
            <person name="Wang J."/>
            <person name="Shi W."/>
            <person name="Du L."/>
            <person name="Sun Y."/>
            <person name="Zhan W."/>
            <person name="Jiang J.F."/>
            <person name="Wang Q."/>
            <person name="Zhang B."/>
            <person name="Ji P."/>
            <person name="Bell-Sakyi L."/>
            <person name="Cui X.M."/>
            <person name="Yuan T.T."/>
            <person name="Jiang B.G."/>
            <person name="Yang W.F."/>
            <person name="Lam T.T."/>
            <person name="Chang Q.C."/>
            <person name="Ding S.J."/>
            <person name="Wang X.J."/>
            <person name="Zhu J.G."/>
            <person name="Ruan X.D."/>
            <person name="Zhao L."/>
            <person name="Wei J.T."/>
            <person name="Ye R.Z."/>
            <person name="Que T.C."/>
            <person name="Du C.H."/>
            <person name="Zhou Y.H."/>
            <person name="Cheng J.X."/>
            <person name="Dai P.F."/>
            <person name="Guo W.B."/>
            <person name="Han X.H."/>
            <person name="Huang E.J."/>
            <person name="Li L.F."/>
            <person name="Wei W."/>
            <person name="Gao Y.C."/>
            <person name="Liu J.Z."/>
            <person name="Shao H.Z."/>
            <person name="Wang X."/>
            <person name="Wang C.C."/>
            <person name="Yang T.C."/>
            <person name="Huo Q.B."/>
            <person name="Li W."/>
            <person name="Chen H.Y."/>
            <person name="Chen S.E."/>
            <person name="Zhou L.G."/>
            <person name="Ni X.B."/>
            <person name="Tian J.H."/>
            <person name="Sheng Y."/>
            <person name="Liu T."/>
            <person name="Pan Y.S."/>
            <person name="Xia L.Y."/>
            <person name="Li J."/>
            <person name="Zhao F."/>
            <person name="Cao W.C."/>
        </authorList>
    </citation>
    <scope>NUCLEOTIDE SEQUENCE [LARGE SCALE GENOMIC DNA]</scope>
    <source>
        <strain evidence="5">HaeL-2018</strain>
    </source>
</reference>
<dbReference type="SUPFAM" id="SSF53474">
    <property type="entry name" value="alpha/beta-Hydrolases"/>
    <property type="match status" value="1"/>
</dbReference>
<keyword evidence="1" id="KW-0325">Glycoprotein</keyword>
<evidence type="ECO:0000313" key="5">
    <source>
        <dbReference type="EMBL" id="KAH9369207.1"/>
    </source>
</evidence>
<evidence type="ECO:0000256" key="1">
    <source>
        <dbReference type="ARBA" id="ARBA00023180"/>
    </source>
</evidence>
<keyword evidence="3" id="KW-1133">Transmembrane helix</keyword>
<feature type="compositionally biased region" description="Pro residues" evidence="2">
    <location>
        <begin position="7"/>
        <end position="22"/>
    </location>
</feature>
<feature type="domain" description="Carboxylesterase type B" evidence="4">
    <location>
        <begin position="158"/>
        <end position="312"/>
    </location>
</feature>
<keyword evidence="3" id="KW-0812">Transmembrane</keyword>
<keyword evidence="3" id="KW-0472">Membrane</keyword>
<organism evidence="5 6">
    <name type="scientific">Haemaphysalis longicornis</name>
    <name type="common">Bush tick</name>
    <dbReference type="NCBI Taxonomy" id="44386"/>
    <lineage>
        <taxon>Eukaryota</taxon>
        <taxon>Metazoa</taxon>
        <taxon>Ecdysozoa</taxon>
        <taxon>Arthropoda</taxon>
        <taxon>Chelicerata</taxon>
        <taxon>Arachnida</taxon>
        <taxon>Acari</taxon>
        <taxon>Parasitiformes</taxon>
        <taxon>Ixodida</taxon>
        <taxon>Ixodoidea</taxon>
        <taxon>Ixodidae</taxon>
        <taxon>Haemaphysalinae</taxon>
        <taxon>Haemaphysalis</taxon>
    </lineage>
</organism>
<keyword evidence="6" id="KW-1185">Reference proteome</keyword>
<dbReference type="Proteomes" id="UP000821853">
    <property type="component" value="Chromosome 2"/>
</dbReference>
<dbReference type="PANTHER" id="PTHR45237:SF2">
    <property type="entry name" value="POSSIBLE PARA-NITROBENZYL ESTERASE"/>
    <property type="match status" value="1"/>
</dbReference>
<dbReference type="OrthoDB" id="408631at2759"/>
<feature type="transmembrane region" description="Helical" evidence="3">
    <location>
        <begin position="79"/>
        <end position="101"/>
    </location>
</feature>
<evidence type="ECO:0000256" key="3">
    <source>
        <dbReference type="SAM" id="Phobius"/>
    </source>
</evidence>
<name>A0A9J6G2N2_HAELO</name>
<dbReference type="InterPro" id="IPR029058">
    <property type="entry name" value="AB_hydrolase_fold"/>
</dbReference>
<evidence type="ECO:0000256" key="2">
    <source>
        <dbReference type="SAM" id="MobiDB-lite"/>
    </source>
</evidence>
<sequence length="348" mass="38705">MTTPLALPTPPALPTTLLPPPKPLDTSRDAWLGWKTWKSEFQLFSTATQLNKQPKEVQAATLLVTIGEEARKAYASFRWWHAVVATVLALITSYFSFVIFVDVHTEPEVTLDIGIIYGRTFKDLEVHALAYPSISALASSFSYRLTGEKILLMDKQKVERKAVNAYYGIPYAKPPVGRNRFRRPEALEAKGRYLDARNPRYPCVQPNLYYGNATIVDAYNSSEDCLHLDIYTPRASTYEKLGIASGLSAVLVVLIDVHFANGGNSHFYADPRRFVQKTSIVVVVPNYRIGAPGFMRSGYQRSPGNMGLLDQVTFPESDPCTIEVRESGPVPDVAVSIALTRHASFMPT</sequence>
<comment type="caution">
    <text evidence="5">The sequence shown here is derived from an EMBL/GenBank/DDBJ whole genome shotgun (WGS) entry which is preliminary data.</text>
</comment>
<dbReference type="Gene3D" id="3.40.50.1820">
    <property type="entry name" value="alpha/beta hydrolase"/>
    <property type="match status" value="1"/>
</dbReference>
<feature type="region of interest" description="Disordered" evidence="2">
    <location>
        <begin position="1"/>
        <end position="22"/>
    </location>
</feature>
<dbReference type="AlphaFoldDB" id="A0A9J6G2N2"/>
<evidence type="ECO:0000259" key="4">
    <source>
        <dbReference type="Pfam" id="PF00135"/>
    </source>
</evidence>
<dbReference type="Pfam" id="PF00135">
    <property type="entry name" value="COesterase"/>
    <property type="match status" value="1"/>
</dbReference>
<dbReference type="InterPro" id="IPR002018">
    <property type="entry name" value="CarbesteraseB"/>
</dbReference>
<dbReference type="EMBL" id="JABSTR010000004">
    <property type="protein sequence ID" value="KAH9369207.1"/>
    <property type="molecule type" value="Genomic_DNA"/>
</dbReference>
<proteinExistence type="predicted"/>
<protein>
    <recommendedName>
        <fullName evidence="4">Carboxylesterase type B domain-containing protein</fullName>
    </recommendedName>
</protein>